<dbReference type="AlphaFoldDB" id="A0A0F9UWL2"/>
<keyword evidence="1" id="KW-1133">Transmembrane helix</keyword>
<gene>
    <name evidence="2" type="ORF">LCGC14_0556810</name>
</gene>
<feature type="transmembrane region" description="Helical" evidence="1">
    <location>
        <begin position="71"/>
        <end position="94"/>
    </location>
</feature>
<comment type="caution">
    <text evidence="2">The sequence shown here is derived from an EMBL/GenBank/DDBJ whole genome shotgun (WGS) entry which is preliminary data.</text>
</comment>
<name>A0A0F9UWL2_9ZZZZ</name>
<protein>
    <submittedName>
        <fullName evidence="2">Uncharacterized protein</fullName>
    </submittedName>
</protein>
<evidence type="ECO:0000313" key="2">
    <source>
        <dbReference type="EMBL" id="KKN58023.1"/>
    </source>
</evidence>
<sequence>MGSNKVPITEYDRAKAPWYFVWYKFLEIVGLWFFTFGLYYIGLFVLETYPSYQELLIKTKNITIPIGTLEYWFAGFIIILALTFTLFILINWAIANWKAAKRKTETSKGKKIREFFQKYEDRKEDRKKYGFCVGDEVEYICKEPGAVNAKRLGQKCIVGKIDSDGDIYPLWKDGTKGSVNGRFIWASSFKFKKKPLPKLK</sequence>
<organism evidence="2">
    <name type="scientific">marine sediment metagenome</name>
    <dbReference type="NCBI Taxonomy" id="412755"/>
    <lineage>
        <taxon>unclassified sequences</taxon>
        <taxon>metagenomes</taxon>
        <taxon>ecological metagenomes</taxon>
    </lineage>
</organism>
<dbReference type="EMBL" id="LAZR01000780">
    <property type="protein sequence ID" value="KKN58023.1"/>
    <property type="molecule type" value="Genomic_DNA"/>
</dbReference>
<keyword evidence="1" id="KW-0812">Transmembrane</keyword>
<feature type="transmembrane region" description="Helical" evidence="1">
    <location>
        <begin position="21"/>
        <end position="46"/>
    </location>
</feature>
<keyword evidence="1" id="KW-0472">Membrane</keyword>
<evidence type="ECO:0000256" key="1">
    <source>
        <dbReference type="SAM" id="Phobius"/>
    </source>
</evidence>
<reference evidence="2" key="1">
    <citation type="journal article" date="2015" name="Nature">
        <title>Complex archaea that bridge the gap between prokaryotes and eukaryotes.</title>
        <authorList>
            <person name="Spang A."/>
            <person name="Saw J.H."/>
            <person name="Jorgensen S.L."/>
            <person name="Zaremba-Niedzwiedzka K."/>
            <person name="Martijn J."/>
            <person name="Lind A.E."/>
            <person name="van Eijk R."/>
            <person name="Schleper C."/>
            <person name="Guy L."/>
            <person name="Ettema T.J."/>
        </authorList>
    </citation>
    <scope>NUCLEOTIDE SEQUENCE</scope>
</reference>
<accession>A0A0F9UWL2</accession>
<proteinExistence type="predicted"/>